<evidence type="ECO:0000313" key="1">
    <source>
        <dbReference type="EMBL" id="GAM61159.1"/>
    </source>
</evidence>
<dbReference type="Proteomes" id="UP000031670">
    <property type="component" value="Unassembled WGS sequence"/>
</dbReference>
<reference evidence="1 2" key="1">
    <citation type="submission" date="2015-01" db="EMBL/GenBank/DDBJ databases">
        <title>Vibrio sp. C5 JCM 19232 whole genome shotgun sequence.</title>
        <authorList>
            <person name="Sawabe T."/>
            <person name="Meirelles P."/>
            <person name="Feng G."/>
            <person name="Sayaka M."/>
            <person name="Hattori M."/>
            <person name="Ohkuma M."/>
        </authorList>
    </citation>
    <scope>NUCLEOTIDE SEQUENCE [LARGE SCALE GENOMIC DNA]</scope>
    <source>
        <strain evidence="1 2">JCM19232</strain>
    </source>
</reference>
<sequence>MQASLAKERQRNGRIKLLALLALFVIPVIAAKIILYMNWYEGGATNKGTS</sequence>
<accession>A0A0B8PE86</accession>
<reference evidence="1 2" key="2">
    <citation type="submission" date="2015-01" db="EMBL/GenBank/DDBJ databases">
        <authorList>
            <consortium name="NBRP consortium"/>
            <person name="Sawabe T."/>
            <person name="Meirelles P."/>
            <person name="Feng G."/>
            <person name="Sayaka M."/>
            <person name="Hattori M."/>
            <person name="Ohkuma M."/>
        </authorList>
    </citation>
    <scope>NUCLEOTIDE SEQUENCE [LARGE SCALE GENOMIC DNA]</scope>
    <source>
        <strain evidence="1 2">JCM19232</strain>
    </source>
</reference>
<dbReference type="EMBL" id="BBSA01000002">
    <property type="protein sequence ID" value="GAM61159.1"/>
    <property type="molecule type" value="Genomic_DNA"/>
</dbReference>
<protein>
    <submittedName>
        <fullName evidence="1">Uncharacterized protein</fullName>
    </submittedName>
</protein>
<comment type="caution">
    <text evidence="1">The sequence shown here is derived from an EMBL/GenBank/DDBJ whole genome shotgun (WGS) entry which is preliminary data.</text>
</comment>
<name>A0A0B8PE86_9VIBR</name>
<gene>
    <name evidence="1" type="ORF">JCM19232_4101</name>
</gene>
<evidence type="ECO:0000313" key="2">
    <source>
        <dbReference type="Proteomes" id="UP000031670"/>
    </source>
</evidence>
<proteinExistence type="predicted"/>
<dbReference type="AlphaFoldDB" id="A0A0B8PE86"/>
<organism evidence="1 2">
    <name type="scientific">Vibrio ishigakensis</name>
    <dbReference type="NCBI Taxonomy" id="1481914"/>
    <lineage>
        <taxon>Bacteria</taxon>
        <taxon>Pseudomonadati</taxon>
        <taxon>Pseudomonadota</taxon>
        <taxon>Gammaproteobacteria</taxon>
        <taxon>Vibrionales</taxon>
        <taxon>Vibrionaceae</taxon>
        <taxon>Vibrio</taxon>
    </lineage>
</organism>